<dbReference type="EMBL" id="JARXYA010000017">
    <property type="protein sequence ID" value="MDH6504869.1"/>
    <property type="molecule type" value="Genomic_DNA"/>
</dbReference>
<accession>A0AA43MC78</accession>
<evidence type="ECO:0000256" key="6">
    <source>
        <dbReference type="ARBA" id="ARBA00022692"/>
    </source>
</evidence>
<comment type="caution">
    <text evidence="12">The sequence shown here is derived from an EMBL/GenBank/DDBJ whole genome shotgun (WGS) entry which is preliminary data.</text>
</comment>
<keyword evidence="9 10" id="KW-0472">Membrane</keyword>
<dbReference type="AlphaFoldDB" id="A0AA43MC78"/>
<name>A0AA43MC78_9BURK</name>
<dbReference type="InterPro" id="IPR037682">
    <property type="entry name" value="TonB_C"/>
</dbReference>
<feature type="domain" description="TonB C-terminal" evidence="11">
    <location>
        <begin position="99"/>
        <end position="190"/>
    </location>
</feature>
<evidence type="ECO:0000256" key="3">
    <source>
        <dbReference type="ARBA" id="ARBA00022448"/>
    </source>
</evidence>
<evidence type="ECO:0000256" key="8">
    <source>
        <dbReference type="ARBA" id="ARBA00022989"/>
    </source>
</evidence>
<dbReference type="InterPro" id="IPR051045">
    <property type="entry name" value="TonB-dependent_transducer"/>
</dbReference>
<dbReference type="Proteomes" id="UP001161160">
    <property type="component" value="Unassembled WGS sequence"/>
</dbReference>
<dbReference type="Pfam" id="PF03544">
    <property type="entry name" value="TonB_C"/>
    <property type="match status" value="1"/>
</dbReference>
<dbReference type="PROSITE" id="PS52015">
    <property type="entry name" value="TONB_CTD"/>
    <property type="match status" value="1"/>
</dbReference>
<keyword evidence="3" id="KW-0813">Transport</keyword>
<evidence type="ECO:0000256" key="10">
    <source>
        <dbReference type="SAM" id="Phobius"/>
    </source>
</evidence>
<evidence type="ECO:0000256" key="1">
    <source>
        <dbReference type="ARBA" id="ARBA00004383"/>
    </source>
</evidence>
<evidence type="ECO:0000256" key="4">
    <source>
        <dbReference type="ARBA" id="ARBA00022475"/>
    </source>
</evidence>
<organism evidence="12 13">
    <name type="scientific">Polynucleobacter sphagniphilus</name>
    <dbReference type="NCBI Taxonomy" id="1743169"/>
    <lineage>
        <taxon>Bacteria</taxon>
        <taxon>Pseudomonadati</taxon>
        <taxon>Pseudomonadota</taxon>
        <taxon>Betaproteobacteria</taxon>
        <taxon>Burkholderiales</taxon>
        <taxon>Burkholderiaceae</taxon>
        <taxon>Polynucleobacter</taxon>
    </lineage>
</organism>
<comment type="subcellular location">
    <subcellularLocation>
        <location evidence="1">Cell inner membrane</location>
        <topology evidence="1">Single-pass membrane protein</topology>
        <orientation evidence="1">Periplasmic side</orientation>
    </subcellularLocation>
</comment>
<protein>
    <submittedName>
        <fullName evidence="12">TonB family protein</fullName>
    </submittedName>
</protein>
<keyword evidence="7" id="KW-0653">Protein transport</keyword>
<dbReference type="GO" id="GO:0055085">
    <property type="term" value="P:transmembrane transport"/>
    <property type="evidence" value="ECO:0007669"/>
    <property type="project" value="InterPro"/>
</dbReference>
<proteinExistence type="inferred from homology"/>
<feature type="transmembrane region" description="Helical" evidence="10">
    <location>
        <begin position="12"/>
        <end position="32"/>
    </location>
</feature>
<dbReference type="GO" id="GO:0005886">
    <property type="term" value="C:plasma membrane"/>
    <property type="evidence" value="ECO:0007669"/>
    <property type="project" value="UniProtKB-SubCell"/>
</dbReference>
<keyword evidence="8 10" id="KW-1133">Transmembrane helix</keyword>
<reference evidence="12" key="1">
    <citation type="submission" date="2023-04" db="EMBL/GenBank/DDBJ databases">
        <title>Genome Encyclopedia of Bacteria and Archaea VI: Functional Genomics of Type Strains.</title>
        <authorList>
            <person name="Whitman W."/>
        </authorList>
    </citation>
    <scope>NUCLEOTIDE SEQUENCE</scope>
    <source>
        <strain evidence="12">Enz.4-51</strain>
    </source>
</reference>
<keyword evidence="13" id="KW-1185">Reference proteome</keyword>
<evidence type="ECO:0000256" key="7">
    <source>
        <dbReference type="ARBA" id="ARBA00022927"/>
    </source>
</evidence>
<evidence type="ECO:0000313" key="12">
    <source>
        <dbReference type="EMBL" id="MDH6504869.1"/>
    </source>
</evidence>
<dbReference type="InterPro" id="IPR006260">
    <property type="entry name" value="TonB/TolA_C"/>
</dbReference>
<evidence type="ECO:0000256" key="2">
    <source>
        <dbReference type="ARBA" id="ARBA00006555"/>
    </source>
</evidence>
<keyword evidence="5" id="KW-0997">Cell inner membrane</keyword>
<dbReference type="Gene3D" id="3.30.1150.10">
    <property type="match status" value="1"/>
</dbReference>
<evidence type="ECO:0000313" key="13">
    <source>
        <dbReference type="Proteomes" id="UP001161160"/>
    </source>
</evidence>
<gene>
    <name evidence="12" type="ORF">M2127_002198</name>
</gene>
<sequence>MHLKRWLIHQDGLLSCVVLLAHIALLATGIFLSSKPPSMEQDQIIQGQLLGVAVEKKGHPSSASILKKQSLARPDELIEGQLGSSDGGISKENEAPLYGAANSRLASHQPHPSYPLSSKKLREEGLLMLKFCVNPAGTVDAAHIITSSGYSRLDESALEAIRRWRFPHALQTSLASSDCYRMPVQFSLRA</sequence>
<dbReference type="NCBIfam" id="TIGR01352">
    <property type="entry name" value="tonB_Cterm"/>
    <property type="match status" value="1"/>
</dbReference>
<evidence type="ECO:0000259" key="11">
    <source>
        <dbReference type="PROSITE" id="PS52015"/>
    </source>
</evidence>
<comment type="similarity">
    <text evidence="2">Belongs to the TonB family.</text>
</comment>
<dbReference type="GO" id="GO:0015031">
    <property type="term" value="P:protein transport"/>
    <property type="evidence" value="ECO:0007669"/>
    <property type="project" value="UniProtKB-KW"/>
</dbReference>
<evidence type="ECO:0000256" key="5">
    <source>
        <dbReference type="ARBA" id="ARBA00022519"/>
    </source>
</evidence>
<evidence type="ECO:0000256" key="9">
    <source>
        <dbReference type="ARBA" id="ARBA00023136"/>
    </source>
</evidence>
<keyword evidence="4" id="KW-1003">Cell membrane</keyword>
<keyword evidence="6 10" id="KW-0812">Transmembrane</keyword>
<dbReference type="PANTHER" id="PTHR33446">
    <property type="entry name" value="PROTEIN TONB-RELATED"/>
    <property type="match status" value="1"/>
</dbReference>
<dbReference type="SUPFAM" id="SSF74653">
    <property type="entry name" value="TolA/TonB C-terminal domain"/>
    <property type="match status" value="1"/>
</dbReference>
<dbReference type="RefSeq" id="WP_280757073.1">
    <property type="nucleotide sequence ID" value="NZ_JARXXW010000018.1"/>
</dbReference>